<dbReference type="Gene3D" id="2.40.10.220">
    <property type="entry name" value="predicted glycosyltransferase like domains"/>
    <property type="match status" value="1"/>
</dbReference>
<organism evidence="1 2">
    <name type="scientific">Citrifermentans bremense</name>
    <dbReference type="NCBI Taxonomy" id="60035"/>
    <lineage>
        <taxon>Bacteria</taxon>
        <taxon>Pseudomonadati</taxon>
        <taxon>Thermodesulfobacteriota</taxon>
        <taxon>Desulfuromonadia</taxon>
        <taxon>Geobacterales</taxon>
        <taxon>Geobacteraceae</taxon>
        <taxon>Citrifermentans</taxon>
    </lineage>
</organism>
<protein>
    <submittedName>
        <fullName evidence="1">Type IV pilus assembly PilZ</fullName>
    </submittedName>
</protein>
<accession>A0A6S6LZZ2</accession>
<evidence type="ECO:0000313" key="1">
    <source>
        <dbReference type="EMBL" id="BCG47123.1"/>
    </source>
</evidence>
<dbReference type="Proteomes" id="UP000515472">
    <property type="component" value="Chromosome"/>
</dbReference>
<dbReference type="AlphaFoldDB" id="A0A6S6LZZ2"/>
<dbReference type="EMBL" id="AP023213">
    <property type="protein sequence ID" value="BCG47123.1"/>
    <property type="molecule type" value="Genomic_DNA"/>
</dbReference>
<keyword evidence="2" id="KW-1185">Reference proteome</keyword>
<dbReference type="RefSeq" id="WP_185245190.1">
    <property type="nucleotide sequence ID" value="NZ_AP023213.1"/>
</dbReference>
<reference evidence="1 2" key="1">
    <citation type="submission" date="2020-06" db="EMBL/GenBank/DDBJ databases">
        <title>Interaction of electrochemicaly active bacteria, Geobacter bremensis R4 on different carbon anode.</title>
        <authorList>
            <person name="Meng L."/>
            <person name="Yoshida N."/>
        </authorList>
    </citation>
    <scope>NUCLEOTIDE SEQUENCE [LARGE SCALE GENOMIC DNA]</scope>
    <source>
        <strain evidence="1 2">R4</strain>
    </source>
</reference>
<proteinExistence type="predicted"/>
<sequence>MESARKILQFARPGTVIEFSLGSQKEISLTKLINRLNFINFKEDSILVNFRHSKYPRTVSLEARPQPCMNNKLECRWTLTSESQPSIAACTFENIFIIDGTKLVVAVPELISLSDSGATFLLPEKCIEVNYRKTRRHSCEGIRVELLQNSARFQGTLLDFSAVSFRVETDGAPNQAFHWVNTEVPVQVVFSNEQTTIYSGSCRIISQTLGPRSRVYVLEPLQDQMQRFKAKEIRSVRHELLPLPNAFFKHPLSGKSVDLKVVDISGSGFSVNEEQERSVLLPGMIIPELELRIANGFTTKCMAQVIYRQVLQGADGSAKVKCGLSFLDMDIREHVNLLGLLYLAKDKNAYISNRANTEELWQFFFETGFIYPEKYAFVQANKTQLKEMYDKLYTENPSIARHFIYHEKGSILGHMAMLRFYENSWLIHHHAANRAESSTAGLVVLNQLAHSINDCYNLHSAHMNYVICYYRPENKFPNRVFGTAAKLIADQKGCSIDTFAYLHYKRSFSDNWNFSGPWELARSTAEDLFELESFYEQESGGLMLHALNLEPEMIHYEELSKEYERLGFSLKRHCYTLKKLGNIKAVFTVNLSDAGLNLSDLTNCIQVLIMDPELLPKDIINLALSILTHKYQQDDIPVLVYPVSYVEAAGIPFDKKYALWCLNVQNSGTKFLKYLTTLVTRNKSKRQTAEAVAQ</sequence>
<dbReference type="KEGG" id="gbn:GEOBRER4_18730"/>
<evidence type="ECO:0000313" key="2">
    <source>
        <dbReference type="Proteomes" id="UP000515472"/>
    </source>
</evidence>
<name>A0A6S6LZZ2_9BACT</name>
<gene>
    <name evidence="1" type="ORF">GEOBRER4_n1945</name>
</gene>